<feature type="compositionally biased region" description="Basic and acidic residues" evidence="1">
    <location>
        <begin position="328"/>
        <end position="340"/>
    </location>
</feature>
<dbReference type="AlphaFoldDB" id="A0A6J4PBU5"/>
<dbReference type="EC" id="1.1.1.18" evidence="2"/>
<feature type="region of interest" description="Disordered" evidence="1">
    <location>
        <begin position="115"/>
        <end position="149"/>
    </location>
</feature>
<gene>
    <name evidence="2" type="ORF">AVDCRST_MAG55-1043</name>
</gene>
<feature type="non-terminal residue" evidence="2">
    <location>
        <position position="406"/>
    </location>
</feature>
<dbReference type="GO" id="GO:0050112">
    <property type="term" value="F:inositol 2-dehydrogenase (NAD+) activity"/>
    <property type="evidence" value="ECO:0007669"/>
    <property type="project" value="UniProtKB-EC"/>
</dbReference>
<accession>A0A6J4PBU5</accession>
<feature type="compositionally biased region" description="Basic and acidic residues" evidence="1">
    <location>
        <begin position="235"/>
        <end position="278"/>
    </location>
</feature>
<evidence type="ECO:0000313" key="2">
    <source>
        <dbReference type="EMBL" id="CAA9406582.1"/>
    </source>
</evidence>
<proteinExistence type="predicted"/>
<keyword evidence="2" id="KW-0560">Oxidoreductase</keyword>
<feature type="non-terminal residue" evidence="2">
    <location>
        <position position="1"/>
    </location>
</feature>
<organism evidence="2">
    <name type="scientific">uncultured Rubrobacteraceae bacterium</name>
    <dbReference type="NCBI Taxonomy" id="349277"/>
    <lineage>
        <taxon>Bacteria</taxon>
        <taxon>Bacillati</taxon>
        <taxon>Actinomycetota</taxon>
        <taxon>Rubrobacteria</taxon>
        <taxon>Rubrobacterales</taxon>
        <taxon>Rubrobacteraceae</taxon>
        <taxon>environmental samples</taxon>
    </lineage>
</organism>
<feature type="compositionally biased region" description="Basic residues" evidence="1">
    <location>
        <begin position="348"/>
        <end position="363"/>
    </location>
</feature>
<feature type="compositionally biased region" description="Gly residues" evidence="1">
    <location>
        <begin position="219"/>
        <end position="234"/>
    </location>
</feature>
<dbReference type="EMBL" id="CADCUZ010000039">
    <property type="protein sequence ID" value="CAA9406582.1"/>
    <property type="molecule type" value="Genomic_DNA"/>
</dbReference>
<sequence length="406" mass="44265">GKRDRHRNGQPGMDGPTAHAGVPSPTRPLPRMRTPAEARHRGRRGRGAGAGRRRASRLRGLDHRLAGGRRTPPGRGGKHRGAELPAPRGGRRGGAGGQAHLVGEAVRAVSVRDVRHRGGGRRGRGQEHDRAHVPPRPGGGVRQGAHRCRGARGDHALQGLLSGRLRRRPQRGAYLALQARRRGPRGARGHHAPHGRYGPEPSRPHRERLGPKGDLYPGEAGGAGGHGHGPLHGGGRGDRRGGERGLRGRPPPVRERRQGDGREQPNLHRPARQDELRGQRHARRPLLGLPAPQRARAVPDGGDGRPGLPHRLRGARHGGFRQLSTRSWHLDGLRRPEGRRGRAVPLLHSRRPPARGEHPRHRLDHAGSRRDGPLLRHGSLGERRGASRSVRFARDGRRAPGRGWRV</sequence>
<name>A0A6J4PBU5_9ACTN</name>
<feature type="region of interest" description="Disordered" evidence="1">
    <location>
        <begin position="1"/>
        <end position="97"/>
    </location>
</feature>
<protein>
    <submittedName>
        <fullName evidence="2">Myo-inositol 2-dehydrogenase</fullName>
        <ecNumber evidence="2">1.1.1.18</ecNumber>
    </submittedName>
</protein>
<feature type="compositionally biased region" description="Basic and acidic residues" evidence="1">
    <location>
        <begin position="364"/>
        <end position="385"/>
    </location>
</feature>
<feature type="compositionally biased region" description="Basic residues" evidence="1">
    <location>
        <begin position="308"/>
        <end position="319"/>
    </location>
</feature>
<feature type="region of interest" description="Disordered" evidence="1">
    <location>
        <begin position="177"/>
        <end position="406"/>
    </location>
</feature>
<evidence type="ECO:0000256" key="1">
    <source>
        <dbReference type="SAM" id="MobiDB-lite"/>
    </source>
</evidence>
<reference evidence="2" key="1">
    <citation type="submission" date="2020-02" db="EMBL/GenBank/DDBJ databases">
        <authorList>
            <person name="Meier V. D."/>
        </authorList>
    </citation>
    <scope>NUCLEOTIDE SEQUENCE</scope>
    <source>
        <strain evidence="2">AVDCRST_MAG55</strain>
    </source>
</reference>
<feature type="compositionally biased region" description="Basic and acidic residues" evidence="1">
    <location>
        <begin position="202"/>
        <end position="211"/>
    </location>
</feature>
<feature type="compositionally biased region" description="Basic residues" evidence="1">
    <location>
        <begin position="179"/>
        <end position="194"/>
    </location>
</feature>
<feature type="compositionally biased region" description="Basic residues" evidence="1">
    <location>
        <begin position="40"/>
        <end position="57"/>
    </location>
</feature>